<dbReference type="Proteomes" id="UP000774326">
    <property type="component" value="Unassembled WGS sequence"/>
</dbReference>
<proteinExistence type="predicted"/>
<dbReference type="AlphaFoldDB" id="A0A9P8TS61"/>
<sequence>MNTSVKNLPEGWAKKNNFMTSLLNWKLFKMVLKENKTSSLSSPKMTIDNFTKFIRLSRSLFWKNTFICLAVSTIPKASSYDCSYLAVTTANSINKSNHSS</sequence>
<reference evidence="1" key="1">
    <citation type="journal article" date="2021" name="Open Biol.">
        <title>Shared evolutionary footprints suggest mitochondrial oxidative damage underlies multiple complex I losses in fungi.</title>
        <authorList>
            <person name="Schikora-Tamarit M.A."/>
            <person name="Marcet-Houben M."/>
            <person name="Nosek J."/>
            <person name="Gabaldon T."/>
        </authorList>
    </citation>
    <scope>NUCLEOTIDE SEQUENCE</scope>
    <source>
        <strain evidence="1">CBS2887</strain>
    </source>
</reference>
<name>A0A9P8TS61_WICPI</name>
<evidence type="ECO:0000313" key="1">
    <source>
        <dbReference type="EMBL" id="KAH3688760.1"/>
    </source>
</evidence>
<organism evidence="1 2">
    <name type="scientific">Wickerhamomyces pijperi</name>
    <name type="common">Yeast</name>
    <name type="synonym">Pichia pijperi</name>
    <dbReference type="NCBI Taxonomy" id="599730"/>
    <lineage>
        <taxon>Eukaryota</taxon>
        <taxon>Fungi</taxon>
        <taxon>Dikarya</taxon>
        <taxon>Ascomycota</taxon>
        <taxon>Saccharomycotina</taxon>
        <taxon>Saccharomycetes</taxon>
        <taxon>Phaffomycetales</taxon>
        <taxon>Wickerhamomycetaceae</taxon>
        <taxon>Wickerhamomyces</taxon>
    </lineage>
</organism>
<comment type="caution">
    <text evidence="1">The sequence shown here is derived from an EMBL/GenBank/DDBJ whole genome shotgun (WGS) entry which is preliminary data.</text>
</comment>
<keyword evidence="2" id="KW-1185">Reference proteome</keyword>
<accession>A0A9P8TS61</accession>
<gene>
    <name evidence="1" type="ORF">WICPIJ_000267</name>
</gene>
<dbReference type="EMBL" id="JAEUBG010000168">
    <property type="protein sequence ID" value="KAH3688760.1"/>
    <property type="molecule type" value="Genomic_DNA"/>
</dbReference>
<reference evidence="1" key="2">
    <citation type="submission" date="2021-01" db="EMBL/GenBank/DDBJ databases">
        <authorList>
            <person name="Schikora-Tamarit M.A."/>
        </authorList>
    </citation>
    <scope>NUCLEOTIDE SEQUENCE</scope>
    <source>
        <strain evidence="1">CBS2887</strain>
    </source>
</reference>
<protein>
    <submittedName>
        <fullName evidence="1">Uncharacterized protein</fullName>
    </submittedName>
</protein>
<evidence type="ECO:0000313" key="2">
    <source>
        <dbReference type="Proteomes" id="UP000774326"/>
    </source>
</evidence>